<dbReference type="InterPro" id="IPR051463">
    <property type="entry name" value="Peptidase_U62_metallo"/>
</dbReference>
<sequence length="484" mass="56108">MYENFFKNIKKQIQASFNLYSKENFIEFHIILDSNDQCLFSDKKWISQRWMCTEGIQCRVYTKRGAGVSYRTLDVDIEFENLIEEAMIIADQELLDDICEIFWDDYLSEINISDSREYSHFKKGLNEQIWLINSHLPTNKSIDKINIEFCKKYRIEIYANNRGVFFIHDKPCNLFMSKMISEKNDISYFIRKAYNTTAMIDEKEIDKFFNIGVYLINEIKDARILCECPEYDYLAVEYSLMGMIVHEALGHALEGDNIYNGSSKLTELKEKNNRIVHKNLNIICDSTIDNCGKQIIDSHGIKGGPKYLVKNGVLIGAMTDKILSKYISSDANGHARNQYYYERPQCRMTSIYLAPNDYDEKVDLNIYDVESVKKVLGLKGYLRNNKKILYLFDWIGGNASWSSLNFRISIPLAYLISAAGDIQRFRNIVITGNALDLLNSYEKSFGKLRVDTFGYCSKQKTLILTSDGGPELTLFKKPDTIKFF</sequence>
<reference evidence="3 4" key="1">
    <citation type="submission" date="2016-11" db="EMBL/GenBank/DDBJ databases">
        <authorList>
            <person name="Jaros S."/>
            <person name="Januszkiewicz K."/>
            <person name="Wedrychowicz H."/>
        </authorList>
    </citation>
    <scope>NUCLEOTIDE SEQUENCE [LARGE SCALE GENOMIC DNA]</scope>
    <source>
        <strain evidence="3 4">DSM 15212</strain>
    </source>
</reference>
<dbReference type="SUPFAM" id="SSF111283">
    <property type="entry name" value="Putative modulator of DNA gyrase, PmbA/TldD"/>
    <property type="match status" value="1"/>
</dbReference>
<comment type="similarity">
    <text evidence="1">Belongs to the peptidase U62 family.</text>
</comment>
<feature type="domain" description="Metalloprotease TldD/E C-terminal" evidence="2">
    <location>
        <begin position="238"/>
        <end position="450"/>
    </location>
</feature>
<dbReference type="AlphaFoldDB" id="A0A1M6MWJ1"/>
<evidence type="ECO:0000313" key="3">
    <source>
        <dbReference type="EMBL" id="SHJ87845.1"/>
    </source>
</evidence>
<evidence type="ECO:0000313" key="4">
    <source>
        <dbReference type="Proteomes" id="UP000184465"/>
    </source>
</evidence>
<dbReference type="InterPro" id="IPR036059">
    <property type="entry name" value="TldD/PmbA_sf"/>
</dbReference>
<dbReference type="GO" id="GO:0008237">
    <property type="term" value="F:metallopeptidase activity"/>
    <property type="evidence" value="ECO:0007669"/>
    <property type="project" value="InterPro"/>
</dbReference>
<dbReference type="GO" id="GO:0005829">
    <property type="term" value="C:cytosol"/>
    <property type="evidence" value="ECO:0007669"/>
    <property type="project" value="TreeGrafter"/>
</dbReference>
<name>A0A1M6MWJ1_PARC5</name>
<dbReference type="PANTHER" id="PTHR30624:SF0">
    <property type="entry name" value="METALLOPROTEASE SLR0863"/>
    <property type="match status" value="1"/>
</dbReference>
<dbReference type="PANTHER" id="PTHR30624">
    <property type="entry name" value="UNCHARACTERIZED PROTEIN TLDD AND PMBA"/>
    <property type="match status" value="1"/>
</dbReference>
<evidence type="ECO:0000259" key="2">
    <source>
        <dbReference type="Pfam" id="PF19289"/>
    </source>
</evidence>
<organism evidence="3 4">
    <name type="scientific">Paramaledivibacter caminithermalis (strain DSM 15212 / CIP 107654 / DViRD3)</name>
    <name type="common">Clostridium caminithermale</name>
    <dbReference type="NCBI Taxonomy" id="1121301"/>
    <lineage>
        <taxon>Bacteria</taxon>
        <taxon>Bacillati</taxon>
        <taxon>Bacillota</taxon>
        <taxon>Clostridia</taxon>
        <taxon>Peptostreptococcales</taxon>
        <taxon>Caminicellaceae</taxon>
        <taxon>Paramaledivibacter</taxon>
    </lineage>
</organism>
<keyword evidence="3" id="KW-0378">Hydrolase</keyword>
<proteinExistence type="inferred from homology"/>
<evidence type="ECO:0000256" key="1">
    <source>
        <dbReference type="ARBA" id="ARBA00005836"/>
    </source>
</evidence>
<dbReference type="Proteomes" id="UP000184465">
    <property type="component" value="Unassembled WGS sequence"/>
</dbReference>
<dbReference type="STRING" id="1121301.SAMN02745912_01450"/>
<gene>
    <name evidence="3" type="ORF">SAMN02745912_01450</name>
</gene>
<dbReference type="GO" id="GO:0006508">
    <property type="term" value="P:proteolysis"/>
    <property type="evidence" value="ECO:0007669"/>
    <property type="project" value="UniProtKB-KW"/>
</dbReference>
<dbReference type="Pfam" id="PF19289">
    <property type="entry name" value="PmbA_TldD_3rd"/>
    <property type="match status" value="1"/>
</dbReference>
<protein>
    <submittedName>
        <fullName evidence="3">Predicted Zn-dependent protease or its inactivated homolog</fullName>
    </submittedName>
</protein>
<dbReference type="InterPro" id="IPR045569">
    <property type="entry name" value="Metalloprtase-TldD/E_C"/>
</dbReference>
<accession>A0A1M6MWJ1</accession>
<keyword evidence="4" id="KW-1185">Reference proteome</keyword>
<keyword evidence="3" id="KW-0645">Protease</keyword>
<dbReference type="EMBL" id="FRAG01000013">
    <property type="protein sequence ID" value="SHJ87845.1"/>
    <property type="molecule type" value="Genomic_DNA"/>
</dbReference>